<name>A0A6G0ZMP3_APHCR</name>
<dbReference type="Proteomes" id="UP000478052">
    <property type="component" value="Unassembled WGS sequence"/>
</dbReference>
<reference evidence="3 4" key="1">
    <citation type="submission" date="2019-08" db="EMBL/GenBank/DDBJ databases">
        <title>Whole genome of Aphis craccivora.</title>
        <authorList>
            <person name="Voronova N.V."/>
            <person name="Shulinski R.S."/>
            <person name="Bandarenka Y.V."/>
            <person name="Zhorov D.G."/>
            <person name="Warner D."/>
        </authorList>
    </citation>
    <scope>NUCLEOTIDE SEQUENCE [LARGE SCALE GENOMIC DNA]</scope>
    <source>
        <strain evidence="3">180601</strain>
        <tissue evidence="3">Whole Body</tissue>
    </source>
</reference>
<evidence type="ECO:0000313" key="3">
    <source>
        <dbReference type="EMBL" id="KAF0772306.1"/>
    </source>
</evidence>
<dbReference type="EMBL" id="VUJU01000193">
    <property type="protein sequence ID" value="KAF0772306.1"/>
    <property type="molecule type" value="Genomic_DNA"/>
</dbReference>
<keyword evidence="4" id="KW-1185">Reference proteome</keyword>
<dbReference type="SUPFAM" id="SSF50729">
    <property type="entry name" value="PH domain-like"/>
    <property type="match status" value="1"/>
</dbReference>
<organism evidence="3 4">
    <name type="scientific">Aphis craccivora</name>
    <name type="common">Cowpea aphid</name>
    <dbReference type="NCBI Taxonomy" id="307492"/>
    <lineage>
        <taxon>Eukaryota</taxon>
        <taxon>Metazoa</taxon>
        <taxon>Ecdysozoa</taxon>
        <taxon>Arthropoda</taxon>
        <taxon>Hexapoda</taxon>
        <taxon>Insecta</taxon>
        <taxon>Pterygota</taxon>
        <taxon>Neoptera</taxon>
        <taxon>Paraneoptera</taxon>
        <taxon>Hemiptera</taxon>
        <taxon>Sternorrhyncha</taxon>
        <taxon>Aphidomorpha</taxon>
        <taxon>Aphidoidea</taxon>
        <taxon>Aphididae</taxon>
        <taxon>Aphidini</taxon>
        <taxon>Aphis</taxon>
        <taxon>Aphis</taxon>
    </lineage>
</organism>
<dbReference type="AlphaFoldDB" id="A0A6G0ZMP3"/>
<accession>A0A6G0ZMP3</accession>
<dbReference type="InterPro" id="IPR011993">
    <property type="entry name" value="PH-like_dom_sf"/>
</dbReference>
<dbReference type="PROSITE" id="PS50003">
    <property type="entry name" value="PH_DOMAIN"/>
    <property type="match status" value="1"/>
</dbReference>
<feature type="compositionally biased region" description="Low complexity" evidence="1">
    <location>
        <begin position="9"/>
        <end position="22"/>
    </location>
</feature>
<dbReference type="Gene3D" id="2.30.29.30">
    <property type="entry name" value="Pleckstrin-homology domain (PH domain)/Phosphotyrosine-binding domain (PTB)"/>
    <property type="match status" value="1"/>
</dbReference>
<evidence type="ECO:0000256" key="1">
    <source>
        <dbReference type="SAM" id="MobiDB-lite"/>
    </source>
</evidence>
<gene>
    <name evidence="3" type="ORF">FWK35_00001424</name>
</gene>
<proteinExistence type="predicted"/>
<feature type="domain" description="PH" evidence="2">
    <location>
        <begin position="1"/>
        <end position="59"/>
    </location>
</feature>
<protein>
    <recommendedName>
        <fullName evidence="2">PH domain-containing protein</fullName>
    </recommendedName>
</protein>
<feature type="region of interest" description="Disordered" evidence="1">
    <location>
        <begin position="1"/>
        <end position="32"/>
    </location>
</feature>
<comment type="caution">
    <text evidence="3">The sequence shown here is derived from an EMBL/GenBank/DDBJ whole genome shotgun (WGS) entry which is preliminary data.</text>
</comment>
<sequence>MTLDERHGSSSSNSSDDSSDGSFIIKSTDPKRPPLWFVCHAHSAESRSEWLQNLRQILQTQQDFLKAIQSPIAYQKEQTKEAS</sequence>
<dbReference type="OrthoDB" id="10256089at2759"/>
<evidence type="ECO:0000313" key="4">
    <source>
        <dbReference type="Proteomes" id="UP000478052"/>
    </source>
</evidence>
<evidence type="ECO:0000259" key="2">
    <source>
        <dbReference type="PROSITE" id="PS50003"/>
    </source>
</evidence>
<dbReference type="InterPro" id="IPR001849">
    <property type="entry name" value="PH_domain"/>
</dbReference>